<evidence type="ECO:0000313" key="10">
    <source>
        <dbReference type="Proteomes" id="UP000249061"/>
    </source>
</evidence>
<feature type="transmembrane region" description="Helical" evidence="7">
    <location>
        <begin position="318"/>
        <end position="344"/>
    </location>
</feature>
<feature type="transmembrane region" description="Helical" evidence="7">
    <location>
        <begin position="38"/>
        <end position="60"/>
    </location>
</feature>
<evidence type="ECO:0000256" key="6">
    <source>
        <dbReference type="ARBA" id="ARBA00023136"/>
    </source>
</evidence>
<dbReference type="InterPro" id="IPR050794">
    <property type="entry name" value="CPA2_transporter"/>
</dbReference>
<keyword evidence="2" id="KW-0813">Transport</keyword>
<keyword evidence="3 7" id="KW-0812">Transmembrane</keyword>
<keyword evidence="6 7" id="KW-0472">Membrane</keyword>
<evidence type="ECO:0000259" key="8">
    <source>
        <dbReference type="Pfam" id="PF00999"/>
    </source>
</evidence>
<dbReference type="PANTHER" id="PTHR32468:SF0">
    <property type="entry name" value="K(+)_H(+) ANTIPORTER 1"/>
    <property type="match status" value="1"/>
</dbReference>
<comment type="subcellular location">
    <subcellularLocation>
        <location evidence="1">Membrane</location>
        <topology evidence="1">Multi-pass membrane protein</topology>
    </subcellularLocation>
</comment>
<evidence type="ECO:0000256" key="2">
    <source>
        <dbReference type="ARBA" id="ARBA00022448"/>
    </source>
</evidence>
<reference evidence="9 10" key="1">
    <citation type="submission" date="2017-08" db="EMBL/GenBank/DDBJ databases">
        <title>Infants hospitalized years apart are colonized by the same room-sourced microbial strains.</title>
        <authorList>
            <person name="Brooks B."/>
            <person name="Olm M.R."/>
            <person name="Firek B.A."/>
            <person name="Baker R."/>
            <person name="Thomas B.C."/>
            <person name="Morowitz M.J."/>
            <person name="Banfield J.F."/>
        </authorList>
    </citation>
    <scope>NUCLEOTIDE SEQUENCE [LARGE SCALE GENOMIC DNA]</scope>
    <source>
        <strain evidence="9">S2_003_000_R2_14</strain>
    </source>
</reference>
<dbReference type="EMBL" id="QFQP01000032">
    <property type="protein sequence ID" value="PZR07338.1"/>
    <property type="molecule type" value="Genomic_DNA"/>
</dbReference>
<feature type="transmembrane region" description="Helical" evidence="7">
    <location>
        <begin position="72"/>
        <end position="92"/>
    </location>
</feature>
<feature type="transmembrane region" description="Helical" evidence="7">
    <location>
        <begin position="138"/>
        <end position="160"/>
    </location>
</feature>
<dbReference type="InterPro" id="IPR006153">
    <property type="entry name" value="Cation/H_exchanger_TM"/>
</dbReference>
<evidence type="ECO:0000256" key="3">
    <source>
        <dbReference type="ARBA" id="ARBA00022692"/>
    </source>
</evidence>
<feature type="domain" description="Cation/H+ exchanger transmembrane" evidence="8">
    <location>
        <begin position="20"/>
        <end position="400"/>
    </location>
</feature>
<dbReference type="GO" id="GO:0015297">
    <property type="term" value="F:antiporter activity"/>
    <property type="evidence" value="ECO:0007669"/>
    <property type="project" value="InterPro"/>
</dbReference>
<feature type="transmembrane region" description="Helical" evidence="7">
    <location>
        <begin position="204"/>
        <end position="222"/>
    </location>
</feature>
<feature type="transmembrane region" description="Helical" evidence="7">
    <location>
        <begin position="6"/>
        <end position="26"/>
    </location>
</feature>
<feature type="transmembrane region" description="Helical" evidence="7">
    <location>
        <begin position="104"/>
        <end position="126"/>
    </location>
</feature>
<dbReference type="PANTHER" id="PTHR32468">
    <property type="entry name" value="CATION/H + ANTIPORTER"/>
    <property type="match status" value="1"/>
</dbReference>
<dbReference type="Pfam" id="PF00999">
    <property type="entry name" value="Na_H_Exchanger"/>
    <property type="match status" value="1"/>
</dbReference>
<dbReference type="Proteomes" id="UP000249061">
    <property type="component" value="Unassembled WGS sequence"/>
</dbReference>
<name>A0A2W5UEL3_9BACT</name>
<keyword evidence="5" id="KW-0406">Ion transport</keyword>
<evidence type="ECO:0000256" key="7">
    <source>
        <dbReference type="SAM" id="Phobius"/>
    </source>
</evidence>
<feature type="transmembrane region" description="Helical" evidence="7">
    <location>
        <begin position="172"/>
        <end position="198"/>
    </location>
</feature>
<feature type="transmembrane region" description="Helical" evidence="7">
    <location>
        <begin position="287"/>
        <end position="306"/>
    </location>
</feature>
<evidence type="ECO:0000256" key="1">
    <source>
        <dbReference type="ARBA" id="ARBA00004141"/>
    </source>
</evidence>
<evidence type="ECO:0000256" key="5">
    <source>
        <dbReference type="ARBA" id="ARBA00023065"/>
    </source>
</evidence>
<proteinExistence type="predicted"/>
<comment type="caution">
    <text evidence="9">The sequence shown here is derived from an EMBL/GenBank/DDBJ whole genome shotgun (WGS) entry which is preliminary data.</text>
</comment>
<dbReference type="Gene3D" id="1.20.1530.20">
    <property type="match status" value="1"/>
</dbReference>
<dbReference type="GO" id="GO:0016020">
    <property type="term" value="C:membrane"/>
    <property type="evidence" value="ECO:0007669"/>
    <property type="project" value="UniProtKB-SubCell"/>
</dbReference>
<evidence type="ECO:0000256" key="4">
    <source>
        <dbReference type="ARBA" id="ARBA00022989"/>
    </source>
</evidence>
<protein>
    <recommendedName>
        <fullName evidence="8">Cation/H+ exchanger transmembrane domain-containing protein</fullName>
    </recommendedName>
</protein>
<organism evidence="9 10">
    <name type="scientific">Archangium gephyra</name>
    <dbReference type="NCBI Taxonomy" id="48"/>
    <lineage>
        <taxon>Bacteria</taxon>
        <taxon>Pseudomonadati</taxon>
        <taxon>Myxococcota</taxon>
        <taxon>Myxococcia</taxon>
        <taxon>Myxococcales</taxon>
        <taxon>Cystobacterineae</taxon>
        <taxon>Archangiaceae</taxon>
        <taxon>Archangium</taxon>
    </lineage>
</organism>
<dbReference type="InterPro" id="IPR038770">
    <property type="entry name" value="Na+/solute_symporter_sf"/>
</dbReference>
<keyword evidence="4 7" id="KW-1133">Transmembrane helix</keyword>
<gene>
    <name evidence="9" type="ORF">DI536_28215</name>
</gene>
<accession>A0A2W5UEL3</accession>
<evidence type="ECO:0000313" key="9">
    <source>
        <dbReference type="EMBL" id="PZR07338.1"/>
    </source>
</evidence>
<dbReference type="AlphaFoldDB" id="A0A2W5UEL3"/>
<dbReference type="GO" id="GO:1902600">
    <property type="term" value="P:proton transmembrane transport"/>
    <property type="evidence" value="ECO:0007669"/>
    <property type="project" value="InterPro"/>
</dbReference>
<sequence>MPHLEFNALTLLLLQMLVIVLLSRVLALVTRRLGQPQVIAEVLAGIVLGPSLLGLFFPALMTGLFPDSSLPALKLLSQFGLIFFMFLVGLEFDPALLRGRAKATLAISHGSIVVPFILGAGFGAALHSRLSSPEVPQLTFVLFCGIALSITAFPVLARILTERNLMQTRVGAIAIASAAVDDVTAWCLLAFVVAVARAQGLSSALWTCGLALVFVALMLFVVRPFTRRLPRGEGELPAGTLVTCLVLLLASAGASELIGIHALFGAFSFGAVLPKEGDFAKRLGKRLEVIATVVLLPLFFAFSGLRTQLGLLGSVNDWLLTVGLIALATLGKYGAATVTARVTGLSWKEANAVGVLMNTRGLMELIVLNIGLDLGVISPTLFTMMVVMALVTTVATTPWLWALGVGRDTPASS</sequence>